<evidence type="ECO:0000313" key="3">
    <source>
        <dbReference type="Proteomes" id="UP001589890"/>
    </source>
</evidence>
<name>A0ABV6QMZ2_9ACTN</name>
<sequence>MAAVLTLAAGILLVPSAQGAGSVPLSVSLSAPASGVYGSTIDLTGAVWRTGTSTSLPGVTVWLQRSVHGQNKYGNLASTRTNSSGGFAFKVTQGGAFDYRTYYAGSGTYARAYSPVRYPVTNRYLALESLSTTSSRTGVLTAKGRAVPAPPDGTVVYLQRYSAEGRGWASLATGKLVSGHVTINAAQPGSRATYRLVTGALYPLGPGVSTSKQFSHYVWRGAFVKPLKSRHSNVGFGISQMPTEPTAMLAVSSSGTNGSVLINPDITGCLSAHSVTSFDNGFFVKPVTVQLATDKSHVSGAIESATATRELGLDIAGADYLRYAVSSDGTFDVLAKLELLCAN</sequence>
<proteinExistence type="predicted"/>
<evidence type="ECO:0000256" key="1">
    <source>
        <dbReference type="SAM" id="SignalP"/>
    </source>
</evidence>
<keyword evidence="1" id="KW-0732">Signal</keyword>
<evidence type="ECO:0000313" key="2">
    <source>
        <dbReference type="EMBL" id="MFC0626000.1"/>
    </source>
</evidence>
<dbReference type="Proteomes" id="UP001589890">
    <property type="component" value="Unassembled WGS sequence"/>
</dbReference>
<dbReference type="RefSeq" id="WP_380049015.1">
    <property type="nucleotide sequence ID" value="NZ_JBHLTC010000020.1"/>
</dbReference>
<organism evidence="2 3">
    <name type="scientific">Kribbella deserti</name>
    <dbReference type="NCBI Taxonomy" id="1926257"/>
    <lineage>
        <taxon>Bacteria</taxon>
        <taxon>Bacillati</taxon>
        <taxon>Actinomycetota</taxon>
        <taxon>Actinomycetes</taxon>
        <taxon>Propionibacteriales</taxon>
        <taxon>Kribbellaceae</taxon>
        <taxon>Kribbella</taxon>
    </lineage>
</organism>
<protein>
    <recommendedName>
        <fullName evidence="4">Carboxypeptidase regulatory-like domain-containing protein</fullName>
    </recommendedName>
</protein>
<keyword evidence="3" id="KW-1185">Reference proteome</keyword>
<evidence type="ECO:0008006" key="4">
    <source>
        <dbReference type="Google" id="ProtNLM"/>
    </source>
</evidence>
<comment type="caution">
    <text evidence="2">The sequence shown here is derived from an EMBL/GenBank/DDBJ whole genome shotgun (WGS) entry which is preliminary data.</text>
</comment>
<feature type="signal peptide" evidence="1">
    <location>
        <begin position="1"/>
        <end position="19"/>
    </location>
</feature>
<feature type="chain" id="PRO_5046988115" description="Carboxypeptidase regulatory-like domain-containing protein" evidence="1">
    <location>
        <begin position="20"/>
        <end position="343"/>
    </location>
</feature>
<gene>
    <name evidence="2" type="ORF">ACFFGN_18115</name>
</gene>
<accession>A0ABV6QMZ2</accession>
<dbReference type="EMBL" id="JBHLTC010000020">
    <property type="protein sequence ID" value="MFC0626000.1"/>
    <property type="molecule type" value="Genomic_DNA"/>
</dbReference>
<reference evidence="2 3" key="1">
    <citation type="submission" date="2024-09" db="EMBL/GenBank/DDBJ databases">
        <authorList>
            <person name="Sun Q."/>
            <person name="Mori K."/>
        </authorList>
    </citation>
    <scope>NUCLEOTIDE SEQUENCE [LARGE SCALE GENOMIC DNA]</scope>
    <source>
        <strain evidence="2 3">CGMCC 1.15906</strain>
    </source>
</reference>